<protein>
    <submittedName>
        <fullName evidence="1">Uncharacterized protein</fullName>
    </submittedName>
</protein>
<sequence length="74" mass="8351">MAARMPAIPVPMMTNRSSLFLALIPFMLVSLSVVSSGRYGFRENLAPLQMLPEAAIKRNKSIKWFLIKTMKNKP</sequence>
<proteinExistence type="predicted"/>
<dbReference type="KEGG" id="doe:DENOEST_2451"/>
<keyword evidence="2" id="KW-1185">Reference proteome</keyword>
<reference evidence="1 2" key="1">
    <citation type="submission" date="2020-03" db="EMBL/GenBank/DDBJ databases">
        <authorList>
            <consortium name="Genoscope - CEA"/>
            <person name="William W."/>
        </authorList>
    </citation>
    <scope>NUCLEOTIDE SEQUENCE [LARGE SCALE GENOMIC DNA]</scope>
    <source>
        <strain evidence="2">DSM 16959</strain>
    </source>
</reference>
<dbReference type="AlphaFoldDB" id="A0A6S6Y320"/>
<name>A0A6S6Y320_9PROT</name>
<evidence type="ECO:0000313" key="2">
    <source>
        <dbReference type="Proteomes" id="UP000515733"/>
    </source>
</evidence>
<dbReference type="EMBL" id="LR778301">
    <property type="protein sequence ID" value="CAB1369616.1"/>
    <property type="molecule type" value="Genomic_DNA"/>
</dbReference>
<organism evidence="1 2">
    <name type="scientific">Denitratisoma oestradiolicum</name>
    <dbReference type="NCBI Taxonomy" id="311182"/>
    <lineage>
        <taxon>Bacteria</taxon>
        <taxon>Pseudomonadati</taxon>
        <taxon>Pseudomonadota</taxon>
        <taxon>Betaproteobacteria</taxon>
        <taxon>Nitrosomonadales</taxon>
        <taxon>Sterolibacteriaceae</taxon>
        <taxon>Denitratisoma</taxon>
    </lineage>
</organism>
<evidence type="ECO:0000313" key="1">
    <source>
        <dbReference type="EMBL" id="CAB1369616.1"/>
    </source>
</evidence>
<accession>A0A6S6Y320</accession>
<dbReference type="Proteomes" id="UP000515733">
    <property type="component" value="Chromosome"/>
</dbReference>
<gene>
    <name evidence="1" type="ORF">DENOEST_2451</name>
</gene>